<evidence type="ECO:0000256" key="2">
    <source>
        <dbReference type="ARBA" id="ARBA00023125"/>
    </source>
</evidence>
<dbReference type="GO" id="GO:0003700">
    <property type="term" value="F:DNA-binding transcription factor activity"/>
    <property type="evidence" value="ECO:0007669"/>
    <property type="project" value="TreeGrafter"/>
</dbReference>
<keyword evidence="2" id="KW-0238">DNA-binding</keyword>
<dbReference type="InterPro" id="IPR050707">
    <property type="entry name" value="HTH_MetabolicPath_Reg"/>
</dbReference>
<keyword evidence="1" id="KW-0805">Transcription regulation</keyword>
<dbReference type="PROSITE" id="PS51078">
    <property type="entry name" value="ICLR_ED"/>
    <property type="match status" value="1"/>
</dbReference>
<dbReference type="SUPFAM" id="SSF46785">
    <property type="entry name" value="Winged helix' DNA-binding domain"/>
    <property type="match status" value="1"/>
</dbReference>
<dbReference type="SUPFAM" id="SSF55781">
    <property type="entry name" value="GAF domain-like"/>
    <property type="match status" value="1"/>
</dbReference>
<evidence type="ECO:0000256" key="3">
    <source>
        <dbReference type="ARBA" id="ARBA00023163"/>
    </source>
</evidence>
<keyword evidence="3" id="KW-0804">Transcription</keyword>
<proteinExistence type="predicted"/>
<reference evidence="6" key="1">
    <citation type="submission" date="2020-05" db="EMBL/GenBank/DDBJ databases">
        <authorList>
            <person name="Chiriac C."/>
            <person name="Salcher M."/>
            <person name="Ghai R."/>
            <person name="Kavagutti S V."/>
        </authorList>
    </citation>
    <scope>NUCLEOTIDE SEQUENCE</scope>
</reference>
<dbReference type="PROSITE" id="PS51077">
    <property type="entry name" value="HTH_ICLR"/>
    <property type="match status" value="1"/>
</dbReference>
<organism evidence="6">
    <name type="scientific">freshwater metagenome</name>
    <dbReference type="NCBI Taxonomy" id="449393"/>
    <lineage>
        <taxon>unclassified sequences</taxon>
        <taxon>metagenomes</taxon>
        <taxon>ecological metagenomes</taxon>
    </lineage>
</organism>
<dbReference type="InterPro" id="IPR014757">
    <property type="entry name" value="Tscrpt_reg_IclR_C"/>
</dbReference>
<dbReference type="InterPro" id="IPR036388">
    <property type="entry name" value="WH-like_DNA-bd_sf"/>
</dbReference>
<evidence type="ECO:0000259" key="5">
    <source>
        <dbReference type="PROSITE" id="PS51078"/>
    </source>
</evidence>
<evidence type="ECO:0000259" key="4">
    <source>
        <dbReference type="PROSITE" id="PS51077"/>
    </source>
</evidence>
<dbReference type="AlphaFoldDB" id="A0A6J7LBJ3"/>
<dbReference type="Gene3D" id="1.10.10.10">
    <property type="entry name" value="Winged helix-like DNA-binding domain superfamily/Winged helix DNA-binding domain"/>
    <property type="match status" value="1"/>
</dbReference>
<dbReference type="PANTHER" id="PTHR30136:SF24">
    <property type="entry name" value="HTH-TYPE TRANSCRIPTIONAL REPRESSOR ALLR"/>
    <property type="match status" value="1"/>
</dbReference>
<dbReference type="GO" id="GO:0003677">
    <property type="term" value="F:DNA binding"/>
    <property type="evidence" value="ECO:0007669"/>
    <property type="project" value="UniProtKB-KW"/>
</dbReference>
<gene>
    <name evidence="6" type="ORF">UFOPK3772_02719</name>
</gene>
<dbReference type="Pfam" id="PF09339">
    <property type="entry name" value="HTH_IclR"/>
    <property type="match status" value="1"/>
</dbReference>
<feature type="domain" description="IclR-ED" evidence="5">
    <location>
        <begin position="88"/>
        <end position="278"/>
    </location>
</feature>
<sequence length="278" mass="29635">MTTPEGLRRIDIAEPDVDQADLTTNQVTAVRKALALLAAFRGTSRHVGLSDLARRAGLPKSTAYRLLADLESAGFVEREDSMYRLGLSLFELGARVGFNRPNGLRDIAMHDLSQLYVSTGLTVHLAVLSGNEIVYIERMQGGQPTRVLTIPGARRAASCTALGKAILAFSDPADIKAVVAQGLARKTSYSIISPQRFLSELKGIRETGVAHEREESALGLFGVAAPIIVDGYAIAAVALAGPTSGVTWRSAESRVRSAADNIARLIVMSTNGLPPLDE</sequence>
<dbReference type="InterPro" id="IPR029016">
    <property type="entry name" value="GAF-like_dom_sf"/>
</dbReference>
<dbReference type="Gene3D" id="3.30.450.40">
    <property type="match status" value="1"/>
</dbReference>
<dbReference type="FunFam" id="1.10.10.10:FF:000056">
    <property type="entry name" value="IclR family transcriptional regulator"/>
    <property type="match status" value="1"/>
</dbReference>
<protein>
    <submittedName>
        <fullName evidence="6">Unannotated protein</fullName>
    </submittedName>
</protein>
<feature type="domain" description="HTH iclR-type" evidence="4">
    <location>
        <begin position="27"/>
        <end position="87"/>
    </location>
</feature>
<dbReference type="Pfam" id="PF01614">
    <property type="entry name" value="IclR_C"/>
    <property type="match status" value="1"/>
</dbReference>
<dbReference type="SMART" id="SM00346">
    <property type="entry name" value="HTH_ICLR"/>
    <property type="match status" value="1"/>
</dbReference>
<accession>A0A6J7LBJ3</accession>
<dbReference type="EMBL" id="CAFBNE010000116">
    <property type="protein sequence ID" value="CAB4965848.1"/>
    <property type="molecule type" value="Genomic_DNA"/>
</dbReference>
<evidence type="ECO:0000256" key="1">
    <source>
        <dbReference type="ARBA" id="ARBA00023015"/>
    </source>
</evidence>
<dbReference type="PANTHER" id="PTHR30136">
    <property type="entry name" value="HELIX-TURN-HELIX TRANSCRIPTIONAL REGULATOR, ICLR FAMILY"/>
    <property type="match status" value="1"/>
</dbReference>
<evidence type="ECO:0000313" key="6">
    <source>
        <dbReference type="EMBL" id="CAB4965848.1"/>
    </source>
</evidence>
<name>A0A6J7LBJ3_9ZZZZ</name>
<dbReference type="InterPro" id="IPR005471">
    <property type="entry name" value="Tscrpt_reg_IclR_N"/>
</dbReference>
<dbReference type="InterPro" id="IPR036390">
    <property type="entry name" value="WH_DNA-bd_sf"/>
</dbReference>
<dbReference type="GO" id="GO:0045892">
    <property type="term" value="P:negative regulation of DNA-templated transcription"/>
    <property type="evidence" value="ECO:0007669"/>
    <property type="project" value="TreeGrafter"/>
</dbReference>